<reference evidence="1 2" key="1">
    <citation type="submission" date="2017-04" db="EMBL/GenBank/DDBJ databases">
        <title>Genome sequencing of [Candida] sorbophila.</title>
        <authorList>
            <person name="Ahn J.O."/>
        </authorList>
    </citation>
    <scope>NUCLEOTIDE SEQUENCE [LARGE SCALE GENOMIC DNA]</scope>
    <source>
        <strain evidence="1 2">DS02</strain>
    </source>
</reference>
<evidence type="ECO:0000313" key="1">
    <source>
        <dbReference type="EMBL" id="PRT53751.1"/>
    </source>
</evidence>
<sequence>MDHVDAELESINRKFVHRINNTGYENFADLLADMRSVQLKLPIDAPASEYWLRITNEVADYIRDWQRNIDWDKTLAYLKTLEHDLCLLVKYLTATQITRLNSIILRTRQTVVQLDPDEEAAFIYENLLQFTGSSLNM</sequence>
<comment type="caution">
    <text evidence="1">The sequence shown here is derived from an EMBL/GenBank/DDBJ whole genome shotgun (WGS) entry which is preliminary data.</text>
</comment>
<dbReference type="EMBL" id="NDIQ01000001">
    <property type="protein sequence ID" value="PRT53751.1"/>
    <property type="molecule type" value="Genomic_DNA"/>
</dbReference>
<keyword evidence="2" id="KW-1185">Reference proteome</keyword>
<proteinExistence type="predicted"/>
<name>A0A2T0FFH8_9ASCO</name>
<dbReference type="Proteomes" id="UP000238350">
    <property type="component" value="Unassembled WGS sequence"/>
</dbReference>
<organism evidence="1 2">
    <name type="scientific">Wickerhamiella sorbophila</name>
    <dbReference type="NCBI Taxonomy" id="45607"/>
    <lineage>
        <taxon>Eukaryota</taxon>
        <taxon>Fungi</taxon>
        <taxon>Dikarya</taxon>
        <taxon>Ascomycota</taxon>
        <taxon>Saccharomycotina</taxon>
        <taxon>Dipodascomycetes</taxon>
        <taxon>Dipodascales</taxon>
        <taxon>Trichomonascaceae</taxon>
        <taxon>Wickerhamiella</taxon>
    </lineage>
</organism>
<accession>A0A2T0FFH8</accession>
<dbReference type="GeneID" id="36515120"/>
<gene>
    <name evidence="1" type="ORF">B9G98_01371</name>
</gene>
<dbReference type="AlphaFoldDB" id="A0A2T0FFH8"/>
<evidence type="ECO:0000313" key="2">
    <source>
        <dbReference type="Proteomes" id="UP000238350"/>
    </source>
</evidence>
<dbReference type="RefSeq" id="XP_024663697.1">
    <property type="nucleotide sequence ID" value="XM_024807929.1"/>
</dbReference>
<protein>
    <submittedName>
        <fullName evidence="1">Uncharacterized protein</fullName>
    </submittedName>
</protein>